<protein>
    <submittedName>
        <fullName evidence="5">NUDIX hydrolase</fullName>
    </submittedName>
</protein>
<feature type="domain" description="Nudix hydrolase" evidence="4">
    <location>
        <begin position="1"/>
        <end position="121"/>
    </location>
</feature>
<evidence type="ECO:0000256" key="1">
    <source>
        <dbReference type="ARBA" id="ARBA00001946"/>
    </source>
</evidence>
<evidence type="ECO:0000313" key="5">
    <source>
        <dbReference type="EMBL" id="KKT69567.1"/>
    </source>
</evidence>
<dbReference type="SUPFAM" id="SSF55811">
    <property type="entry name" value="Nudix"/>
    <property type="match status" value="1"/>
</dbReference>
<sequence>MFTIGVFGIIVDDENRVLFCHRRDYDLWNLPGGTLEAGEAPWDCVIRETKEETGFEVEIVRLAGVYNKPEKGEICFSFVCKITGGQLTLSDEADKIEYFDFKDIPNNTSPKQIERVKDFFEDRRLVLKSQTGKSSIELIKEGKLKN</sequence>
<dbReference type="PROSITE" id="PS51462">
    <property type="entry name" value="NUDIX"/>
    <property type="match status" value="1"/>
</dbReference>
<dbReference type="AlphaFoldDB" id="A0A0G1LLE6"/>
<dbReference type="PANTHER" id="PTHR43046">
    <property type="entry name" value="GDP-MANNOSE MANNOSYL HYDROLASE"/>
    <property type="match status" value="1"/>
</dbReference>
<proteinExistence type="inferred from homology"/>
<dbReference type="GO" id="GO:0016787">
    <property type="term" value="F:hydrolase activity"/>
    <property type="evidence" value="ECO:0007669"/>
    <property type="project" value="UniProtKB-KW"/>
</dbReference>
<dbReference type="InterPro" id="IPR000086">
    <property type="entry name" value="NUDIX_hydrolase_dom"/>
</dbReference>
<gene>
    <name evidence="5" type="ORF">UW63_C0053G0003</name>
</gene>
<keyword evidence="2 3" id="KW-0378">Hydrolase</keyword>
<evidence type="ECO:0000313" key="6">
    <source>
        <dbReference type="Proteomes" id="UP000034154"/>
    </source>
</evidence>
<reference evidence="5 6" key="1">
    <citation type="journal article" date="2015" name="Nature">
        <title>rRNA introns, odd ribosomes, and small enigmatic genomes across a large radiation of phyla.</title>
        <authorList>
            <person name="Brown C.T."/>
            <person name="Hug L.A."/>
            <person name="Thomas B.C."/>
            <person name="Sharon I."/>
            <person name="Castelle C.J."/>
            <person name="Singh A."/>
            <person name="Wilkins M.J."/>
            <person name="Williams K.H."/>
            <person name="Banfield J.F."/>
        </authorList>
    </citation>
    <scope>NUCLEOTIDE SEQUENCE [LARGE SCALE GENOMIC DNA]</scope>
</reference>
<dbReference type="Pfam" id="PF00293">
    <property type="entry name" value="NUDIX"/>
    <property type="match status" value="1"/>
</dbReference>
<dbReference type="InterPro" id="IPR020084">
    <property type="entry name" value="NUDIX_hydrolase_CS"/>
</dbReference>
<dbReference type="InterPro" id="IPR020476">
    <property type="entry name" value="Nudix_hydrolase"/>
</dbReference>
<comment type="caution">
    <text evidence="5">The sequence shown here is derived from an EMBL/GenBank/DDBJ whole genome shotgun (WGS) entry which is preliminary data.</text>
</comment>
<dbReference type="PROSITE" id="PS00893">
    <property type="entry name" value="NUDIX_BOX"/>
    <property type="match status" value="1"/>
</dbReference>
<evidence type="ECO:0000256" key="2">
    <source>
        <dbReference type="ARBA" id="ARBA00022801"/>
    </source>
</evidence>
<comment type="similarity">
    <text evidence="3">Belongs to the Nudix hydrolase family.</text>
</comment>
<dbReference type="PRINTS" id="PR00502">
    <property type="entry name" value="NUDIXFAMILY"/>
</dbReference>
<dbReference type="CDD" id="cd02883">
    <property type="entry name" value="NUDIX_Hydrolase"/>
    <property type="match status" value="1"/>
</dbReference>
<dbReference type="PANTHER" id="PTHR43046:SF16">
    <property type="entry name" value="ADP-RIBOSE PYROPHOSPHATASE YJHB-RELATED"/>
    <property type="match status" value="1"/>
</dbReference>
<dbReference type="Proteomes" id="UP000034154">
    <property type="component" value="Unassembled WGS sequence"/>
</dbReference>
<name>A0A0G1LLE6_9BACT</name>
<evidence type="ECO:0000259" key="4">
    <source>
        <dbReference type="PROSITE" id="PS51462"/>
    </source>
</evidence>
<evidence type="ECO:0000256" key="3">
    <source>
        <dbReference type="RuleBase" id="RU003476"/>
    </source>
</evidence>
<dbReference type="Gene3D" id="3.90.79.10">
    <property type="entry name" value="Nucleoside Triphosphate Pyrophosphohydrolase"/>
    <property type="match status" value="1"/>
</dbReference>
<dbReference type="EMBL" id="LCJB01000053">
    <property type="protein sequence ID" value="KKT69567.1"/>
    <property type="molecule type" value="Genomic_DNA"/>
</dbReference>
<accession>A0A0G1LLE6</accession>
<organism evidence="5 6">
    <name type="scientific">Candidatus Uhrbacteria bacterium GW2011_GWF2_44_350</name>
    <dbReference type="NCBI Taxonomy" id="1619000"/>
    <lineage>
        <taxon>Bacteria</taxon>
        <taxon>Candidatus Uhriibacteriota</taxon>
    </lineage>
</organism>
<dbReference type="InterPro" id="IPR015797">
    <property type="entry name" value="NUDIX_hydrolase-like_dom_sf"/>
</dbReference>
<comment type="cofactor">
    <cofactor evidence="1">
        <name>Mg(2+)</name>
        <dbReference type="ChEBI" id="CHEBI:18420"/>
    </cofactor>
</comment>